<keyword evidence="2 4" id="KW-0378">Hydrolase</keyword>
<dbReference type="Proteomes" id="UP000177309">
    <property type="component" value="Unassembled WGS sequence"/>
</dbReference>
<comment type="caution">
    <text evidence="7">The sequence shown here is derived from an EMBL/GenBank/DDBJ whole genome shotgun (WGS) entry which is preliminary data.</text>
</comment>
<dbReference type="InterPro" id="IPR017853">
    <property type="entry name" value="GH"/>
</dbReference>
<dbReference type="InterPro" id="IPR010502">
    <property type="entry name" value="Carb-bd_dom_fam9"/>
</dbReference>
<keyword evidence="3 4" id="KW-0326">Glycosidase</keyword>
<dbReference type="Pfam" id="PF06452">
    <property type="entry name" value="CBM9_1"/>
    <property type="match status" value="1"/>
</dbReference>
<comment type="similarity">
    <text evidence="1 4">Belongs to the glycosyl hydrolase 26 family.</text>
</comment>
<keyword evidence="5" id="KW-1133">Transmembrane helix</keyword>
<dbReference type="GO" id="GO:0006080">
    <property type="term" value="P:substituted mannan metabolic process"/>
    <property type="evidence" value="ECO:0007669"/>
    <property type="project" value="InterPro"/>
</dbReference>
<evidence type="ECO:0000313" key="8">
    <source>
        <dbReference type="Proteomes" id="UP000177309"/>
    </source>
</evidence>
<dbReference type="GO" id="GO:0030246">
    <property type="term" value="F:carbohydrate binding"/>
    <property type="evidence" value="ECO:0007669"/>
    <property type="project" value="InterPro"/>
</dbReference>
<accession>A0A1F4TQJ6</accession>
<dbReference type="AlphaFoldDB" id="A0A1F4TQJ6"/>
<protein>
    <recommendedName>
        <fullName evidence="6">GH26 domain-containing protein</fullName>
    </recommendedName>
</protein>
<dbReference type="Gene3D" id="2.60.40.1190">
    <property type="match status" value="1"/>
</dbReference>
<evidence type="ECO:0000256" key="1">
    <source>
        <dbReference type="ARBA" id="ARBA00007754"/>
    </source>
</evidence>
<reference evidence="7 8" key="1">
    <citation type="journal article" date="2016" name="Nat. Commun.">
        <title>Thousands of microbial genomes shed light on interconnected biogeochemical processes in an aquifer system.</title>
        <authorList>
            <person name="Anantharaman K."/>
            <person name="Brown C.T."/>
            <person name="Hug L.A."/>
            <person name="Sharon I."/>
            <person name="Castelle C.J."/>
            <person name="Probst A.J."/>
            <person name="Thomas B.C."/>
            <person name="Singh A."/>
            <person name="Wilkins M.J."/>
            <person name="Karaoz U."/>
            <person name="Brodie E.L."/>
            <person name="Williams K.H."/>
            <person name="Hubbard S.S."/>
            <person name="Banfield J.F."/>
        </authorList>
    </citation>
    <scope>NUCLEOTIDE SEQUENCE [LARGE SCALE GENOMIC DNA]</scope>
</reference>
<evidence type="ECO:0000256" key="2">
    <source>
        <dbReference type="ARBA" id="ARBA00022801"/>
    </source>
</evidence>
<dbReference type="GO" id="GO:0016985">
    <property type="term" value="F:mannan endo-1,4-beta-mannosidase activity"/>
    <property type="evidence" value="ECO:0007669"/>
    <property type="project" value="InterPro"/>
</dbReference>
<evidence type="ECO:0000313" key="7">
    <source>
        <dbReference type="EMBL" id="OGC35004.1"/>
    </source>
</evidence>
<keyword evidence="5" id="KW-0472">Membrane</keyword>
<name>A0A1F4TQJ6_UNCSA</name>
<proteinExistence type="inferred from homology"/>
<sequence>MKSKNQRSKFKTNPKFQIPILKYFGTLGLGFILIFALGILSLGFHQAWAMARSASGNDISAKREVFLGVFREGAPRNMNHINKFTEQVGKNPAMIMWYMDWEQNFPFEDASDVINYGAVPQIVWEPWYWSNHSKVQLDDVIAGKWDHYIRNWAQEIRNFKHPVFLRLAHEFNTGTYPWSVPNNGKDANKYIKAYKHVVDVFKKEKVNNVKWVWCFNNVSNPKEAWNDWILAYPGNDYVDWIGIDGYNWGETQEWSGWEAFRYLFRDQVRLAKKLWPDKPVMIAEFSSAEKGGDKAVWIKDMLGSLKSSMRNIDAIIWFDVRKEADWRVNSSNKSLEMFRQVIQDPIFSSSGEAMANFKPVIYDIKKTQKTAQALRVPGNLTINGDLADWNKSQPIVMVDASFLKEGLSWQGPEDLSGQAYFMWDEENLYLAAEISDKIPLVNNKQTQDIWNGDALEIVLGLNPAAEPSRSSIERGDYQLGLGTGNDKGNNPGIWNWQRRRSPNGSEIVVKKTGSPAGYILEAKIPWASFRAEKYFTPTKGLKIPFDIAFDDADETGLRERQFIWNGDYYFYKDPSVWGILELK</sequence>
<gene>
    <name evidence="7" type="ORF">A2462_05355</name>
</gene>
<dbReference type="EMBL" id="MEUI01000011">
    <property type="protein sequence ID" value="OGC35004.1"/>
    <property type="molecule type" value="Genomic_DNA"/>
</dbReference>
<feature type="active site" description="Nucleophile" evidence="4">
    <location>
        <position position="284"/>
    </location>
</feature>
<dbReference type="PROSITE" id="PS51764">
    <property type="entry name" value="GH26"/>
    <property type="match status" value="1"/>
</dbReference>
<evidence type="ECO:0000259" key="6">
    <source>
        <dbReference type="PROSITE" id="PS51764"/>
    </source>
</evidence>
<organism evidence="7 8">
    <name type="scientific">candidate division WOR-1 bacterium RIFOXYC2_FULL_41_25</name>
    <dbReference type="NCBI Taxonomy" id="1802586"/>
    <lineage>
        <taxon>Bacteria</taxon>
        <taxon>Bacillati</taxon>
        <taxon>Saganbacteria</taxon>
    </lineage>
</organism>
<dbReference type="SUPFAM" id="SSF49344">
    <property type="entry name" value="CBD9-like"/>
    <property type="match status" value="1"/>
</dbReference>
<dbReference type="SUPFAM" id="SSF51445">
    <property type="entry name" value="(Trans)glycosidases"/>
    <property type="match status" value="1"/>
</dbReference>
<feature type="transmembrane region" description="Helical" evidence="5">
    <location>
        <begin position="20"/>
        <end position="44"/>
    </location>
</feature>
<evidence type="ECO:0000256" key="4">
    <source>
        <dbReference type="PROSITE-ProRule" id="PRU01100"/>
    </source>
</evidence>
<feature type="active site" description="Proton donor" evidence="4">
    <location>
        <position position="170"/>
    </location>
</feature>
<dbReference type="Pfam" id="PF02156">
    <property type="entry name" value="Glyco_hydro_26"/>
    <property type="match status" value="1"/>
</dbReference>
<dbReference type="GO" id="GO:0016052">
    <property type="term" value="P:carbohydrate catabolic process"/>
    <property type="evidence" value="ECO:0007669"/>
    <property type="project" value="InterPro"/>
</dbReference>
<dbReference type="Gene3D" id="3.20.20.80">
    <property type="entry name" value="Glycosidases"/>
    <property type="match status" value="1"/>
</dbReference>
<dbReference type="InterPro" id="IPR022790">
    <property type="entry name" value="GH26_dom"/>
</dbReference>
<dbReference type="InterPro" id="IPR000805">
    <property type="entry name" value="Glyco_hydro_26"/>
</dbReference>
<dbReference type="PANTHER" id="PTHR40079:SF4">
    <property type="entry name" value="GH26 DOMAIN-CONTAINING PROTEIN-RELATED"/>
    <property type="match status" value="1"/>
</dbReference>
<keyword evidence="5" id="KW-0812">Transmembrane</keyword>
<dbReference type="PANTHER" id="PTHR40079">
    <property type="entry name" value="MANNAN ENDO-1,4-BETA-MANNOSIDASE E-RELATED"/>
    <property type="match status" value="1"/>
</dbReference>
<evidence type="ECO:0000256" key="3">
    <source>
        <dbReference type="ARBA" id="ARBA00023295"/>
    </source>
</evidence>
<feature type="domain" description="GH26" evidence="6">
    <location>
        <begin position="45"/>
        <end position="351"/>
    </location>
</feature>
<evidence type="ECO:0000256" key="5">
    <source>
        <dbReference type="SAM" id="Phobius"/>
    </source>
</evidence>